<dbReference type="GO" id="GO:0005198">
    <property type="term" value="F:structural molecule activity"/>
    <property type="evidence" value="ECO:0007669"/>
    <property type="project" value="InterPro"/>
</dbReference>
<protein>
    <recommendedName>
        <fullName evidence="4">Flagellar hook-associated protein 1</fullName>
    </recommendedName>
</protein>
<feature type="domain" description="Flagellar basal-body/hook protein C-terminal" evidence="7">
    <location>
        <begin position="585"/>
        <end position="624"/>
    </location>
</feature>
<feature type="domain" description="Flagellar hook-associated protein FlgK helical" evidence="9">
    <location>
        <begin position="92"/>
        <end position="325"/>
    </location>
</feature>
<evidence type="ECO:0000256" key="1">
    <source>
        <dbReference type="ARBA" id="ARBA00004365"/>
    </source>
</evidence>
<dbReference type="GO" id="GO:0005576">
    <property type="term" value="C:extracellular region"/>
    <property type="evidence" value="ECO:0007669"/>
    <property type="project" value="UniProtKB-SubCell"/>
</dbReference>
<evidence type="ECO:0000259" key="8">
    <source>
        <dbReference type="Pfam" id="PF21158"/>
    </source>
</evidence>
<dbReference type="GO" id="GO:0009424">
    <property type="term" value="C:bacterial-type flagellum hook"/>
    <property type="evidence" value="ECO:0007669"/>
    <property type="project" value="InterPro"/>
</dbReference>
<dbReference type="Proteomes" id="UP000270261">
    <property type="component" value="Unassembled WGS sequence"/>
</dbReference>
<dbReference type="Pfam" id="PF21158">
    <property type="entry name" value="flgK_1st_1"/>
    <property type="match status" value="1"/>
</dbReference>
<evidence type="ECO:0000259" key="7">
    <source>
        <dbReference type="Pfam" id="PF06429"/>
    </source>
</evidence>
<feature type="domain" description="Flagellar hook-associated protein 1 D2-like" evidence="8">
    <location>
        <begin position="337"/>
        <end position="409"/>
    </location>
</feature>
<sequence>MAGLIHIGQSALSAAYAQLQTGGHNIANVHTPGYVRQEVLQATAGGQYFGHGYIGNGVEVTDVRRAYDRFMADEVTRSTSLAGADSVRAQQMRQVENLLADTDTGIGVSMDEFRAALGDVVNNPSDPSARAVVASRAERVAQRFSWTAQKMESIMTETGRRIEEAAGFVNVRLEQVASLNRQISSATANGHQPNDLLDQRDAVINELASKIQLTRDDQADGSVNLYTAMGHSLVLSERAAKLVSVPGDADSARTRLMLDVHGKQVEVTESTLGSGEIAGLMRFRDQDLMAVQAKLGQLAASFGGAYNLQHMRGLDMNGNPGRLVFSVGQPVVQASDGNTGNADLDVRIRVPSMLKAADYRLSYDGSVYTLENTLDRTKQEFTQLPINADGLEFNLKSGQMAAGDTLNIQAATAYAGRMRSVLNGGASLAAAEAMSAARGPLNQGTVGIEGYQQADTNADRTKDIMLTFTAANRYTLTVDGREVATDQPYTSGEPVNVAGWQMMLTGIPTAGDTVTLAPRKAIQQDNGNARWLVTLGDQETVDGATFSQSFTSLLSDVGSRTLQAKTSERASEKMLDGAKTVLANRSGVNLDEEAARLLQYRQAYQAAAKVIQTADEMFNSILALAR</sequence>
<gene>
    <name evidence="10" type="primary">flgK</name>
    <name evidence="10" type="ORF">EHV23_02735</name>
</gene>
<evidence type="ECO:0000256" key="4">
    <source>
        <dbReference type="ARBA" id="ARBA00016244"/>
    </source>
</evidence>
<name>A0A426FR78_9BURK</name>
<keyword evidence="5" id="KW-0964">Secreted</keyword>
<dbReference type="InterPro" id="IPR002371">
    <property type="entry name" value="FlgK"/>
</dbReference>
<evidence type="ECO:0000313" key="10">
    <source>
        <dbReference type="EMBL" id="RRN45178.1"/>
    </source>
</evidence>
<keyword evidence="6" id="KW-0975">Bacterial flagellum</keyword>
<dbReference type="RefSeq" id="WP_125094608.1">
    <property type="nucleotide sequence ID" value="NZ_RRUE01000001.1"/>
</dbReference>
<accession>A0A426FR78</accession>
<dbReference type="SUPFAM" id="SSF64518">
    <property type="entry name" value="Phase 1 flagellin"/>
    <property type="match status" value="1"/>
</dbReference>
<dbReference type="Pfam" id="PF22638">
    <property type="entry name" value="FlgK_D1"/>
    <property type="match status" value="1"/>
</dbReference>
<dbReference type="InterPro" id="IPR053927">
    <property type="entry name" value="FlgK_helical"/>
</dbReference>
<organism evidence="10 11">
    <name type="scientific">Lautropia dentalis</name>
    <dbReference type="NCBI Taxonomy" id="2490857"/>
    <lineage>
        <taxon>Bacteria</taxon>
        <taxon>Pseudomonadati</taxon>
        <taxon>Pseudomonadota</taxon>
        <taxon>Betaproteobacteria</taxon>
        <taxon>Burkholderiales</taxon>
        <taxon>Burkholderiaceae</taxon>
        <taxon>Lautropia</taxon>
    </lineage>
</organism>
<evidence type="ECO:0000313" key="11">
    <source>
        <dbReference type="Proteomes" id="UP000270261"/>
    </source>
</evidence>
<evidence type="ECO:0000259" key="9">
    <source>
        <dbReference type="Pfam" id="PF22638"/>
    </source>
</evidence>
<dbReference type="AlphaFoldDB" id="A0A426FR78"/>
<evidence type="ECO:0000256" key="2">
    <source>
        <dbReference type="ARBA" id="ARBA00004613"/>
    </source>
</evidence>
<comment type="similarity">
    <text evidence="3">Belongs to the flagella basal body rod proteins family.</text>
</comment>
<dbReference type="PANTHER" id="PTHR30033:SF1">
    <property type="entry name" value="FLAGELLAR HOOK-ASSOCIATED PROTEIN 1"/>
    <property type="match status" value="1"/>
</dbReference>
<reference evidence="10 11" key="1">
    <citation type="submission" date="2018-11" db="EMBL/GenBank/DDBJ databases">
        <title>Genome sequencing of Lautropia sp. KCOM 2505 (= ChDC F240).</title>
        <authorList>
            <person name="Kook J.-K."/>
            <person name="Park S.-N."/>
            <person name="Lim Y.K."/>
        </authorList>
    </citation>
    <scope>NUCLEOTIDE SEQUENCE [LARGE SCALE GENOMIC DNA]</scope>
    <source>
        <strain evidence="10 11">KCOM 2505</strain>
    </source>
</reference>
<evidence type="ECO:0000256" key="6">
    <source>
        <dbReference type="ARBA" id="ARBA00023143"/>
    </source>
</evidence>
<dbReference type="EMBL" id="RRUE01000001">
    <property type="protein sequence ID" value="RRN45178.1"/>
    <property type="molecule type" value="Genomic_DNA"/>
</dbReference>
<comment type="subcellular location">
    <subcellularLocation>
        <location evidence="1">Bacterial flagellum</location>
    </subcellularLocation>
    <subcellularLocation>
        <location evidence="2">Secreted</location>
    </subcellularLocation>
</comment>
<evidence type="ECO:0000256" key="5">
    <source>
        <dbReference type="ARBA" id="ARBA00022525"/>
    </source>
</evidence>
<dbReference type="Pfam" id="PF06429">
    <property type="entry name" value="Flg_bbr_C"/>
    <property type="match status" value="1"/>
</dbReference>
<dbReference type="InterPro" id="IPR010930">
    <property type="entry name" value="Flg_bb/hook_C_dom"/>
</dbReference>
<evidence type="ECO:0000256" key="3">
    <source>
        <dbReference type="ARBA" id="ARBA00009677"/>
    </source>
</evidence>
<dbReference type="PRINTS" id="PR01005">
    <property type="entry name" value="FLGHOOKAP1"/>
</dbReference>
<dbReference type="OrthoDB" id="9802553at2"/>
<comment type="caution">
    <text evidence="10">The sequence shown here is derived from an EMBL/GenBank/DDBJ whole genome shotgun (WGS) entry which is preliminary data.</text>
</comment>
<dbReference type="NCBIfam" id="TIGR02492">
    <property type="entry name" value="flgK_ends"/>
    <property type="match status" value="1"/>
</dbReference>
<dbReference type="GO" id="GO:0044780">
    <property type="term" value="P:bacterial-type flagellum assembly"/>
    <property type="evidence" value="ECO:0007669"/>
    <property type="project" value="InterPro"/>
</dbReference>
<keyword evidence="11" id="KW-1185">Reference proteome</keyword>
<keyword evidence="10" id="KW-0282">Flagellum</keyword>
<proteinExistence type="inferred from homology"/>
<dbReference type="PANTHER" id="PTHR30033">
    <property type="entry name" value="FLAGELLAR HOOK-ASSOCIATED PROTEIN 1"/>
    <property type="match status" value="1"/>
</dbReference>
<keyword evidence="10" id="KW-0969">Cilium</keyword>
<keyword evidence="10" id="KW-0966">Cell projection</keyword>
<dbReference type="InterPro" id="IPR049119">
    <property type="entry name" value="FlgK_D2-like"/>
</dbReference>